<feature type="domain" description="Helix-turn-helix" evidence="1">
    <location>
        <begin position="14"/>
        <end position="62"/>
    </location>
</feature>
<proteinExistence type="predicted"/>
<dbReference type="Proteomes" id="UP000285138">
    <property type="component" value="Unassembled WGS sequence"/>
</dbReference>
<reference evidence="2 3" key="1">
    <citation type="submission" date="2018-08" db="EMBL/GenBank/DDBJ databases">
        <title>The metabolism and importance of syntrophic acetate oxidation coupled to methane or sulfide production in haloalkaline environments.</title>
        <authorList>
            <person name="Timmers P.H.A."/>
            <person name="Vavourakis C.D."/>
            <person name="Sorokin D.Y."/>
            <person name="Sinninghe Damste J.S."/>
            <person name="Muyzer G."/>
            <person name="Stams A.J.M."/>
            <person name="Plugge C.M."/>
        </authorList>
    </citation>
    <scope>NUCLEOTIDE SEQUENCE [LARGE SCALE GENOMIC DNA]</scope>
    <source>
        <strain evidence="2">MSAO_Bac1</strain>
    </source>
</reference>
<evidence type="ECO:0000313" key="3">
    <source>
        <dbReference type="Proteomes" id="UP000285138"/>
    </source>
</evidence>
<dbReference type="AlphaFoldDB" id="A0A424YHP1"/>
<gene>
    <name evidence="2" type="ORF">D5R97_01795</name>
</gene>
<keyword evidence="2" id="KW-0238">DNA-binding</keyword>
<name>A0A424YHP1_9FIRM</name>
<dbReference type="InterPro" id="IPR041657">
    <property type="entry name" value="HTH_17"/>
</dbReference>
<evidence type="ECO:0000259" key="1">
    <source>
        <dbReference type="Pfam" id="PF12728"/>
    </source>
</evidence>
<dbReference type="EMBL" id="QZAA01000056">
    <property type="protein sequence ID" value="RQD77730.1"/>
    <property type="molecule type" value="Genomic_DNA"/>
</dbReference>
<accession>A0A424YHP1</accession>
<comment type="caution">
    <text evidence="2">The sequence shown here is derived from an EMBL/GenBank/DDBJ whole genome shotgun (WGS) entry which is preliminary data.</text>
</comment>
<organism evidence="2 3">
    <name type="scientific">Candidatus Syntrophonatronum acetioxidans</name>
    <dbReference type="NCBI Taxonomy" id="1795816"/>
    <lineage>
        <taxon>Bacteria</taxon>
        <taxon>Bacillati</taxon>
        <taxon>Bacillota</taxon>
        <taxon>Clostridia</taxon>
        <taxon>Eubacteriales</taxon>
        <taxon>Syntrophomonadaceae</taxon>
        <taxon>Candidatus Syntrophonatronum</taxon>
    </lineage>
</organism>
<sequence>MKNSKNYEELPMSLTVNQVASLWGVSPKVAYRTVKDKGLAIKVGEKRLIIPREKFVRFMEGQL</sequence>
<dbReference type="GO" id="GO:0003677">
    <property type="term" value="F:DNA binding"/>
    <property type="evidence" value="ECO:0007669"/>
    <property type="project" value="UniProtKB-KW"/>
</dbReference>
<evidence type="ECO:0000313" key="2">
    <source>
        <dbReference type="EMBL" id="RQD77730.1"/>
    </source>
</evidence>
<protein>
    <submittedName>
        <fullName evidence="2">DNA-binding protein</fullName>
    </submittedName>
</protein>
<dbReference type="Pfam" id="PF12728">
    <property type="entry name" value="HTH_17"/>
    <property type="match status" value="1"/>
</dbReference>